<gene>
    <name evidence="1" type="ORF">LVJ82_17385</name>
</gene>
<dbReference type="PROSITE" id="PS51257">
    <property type="entry name" value="PROKAR_LIPOPROTEIN"/>
    <property type="match status" value="1"/>
</dbReference>
<name>A0ABY4E1S6_9NEIS</name>
<dbReference type="RefSeq" id="WP_058356896.1">
    <property type="nucleotide sequence ID" value="NZ_CABKVG010000010.1"/>
</dbReference>
<keyword evidence="2" id="KW-1185">Reference proteome</keyword>
<dbReference type="Proteomes" id="UP000832011">
    <property type="component" value="Chromosome"/>
</dbReference>
<evidence type="ECO:0000313" key="2">
    <source>
        <dbReference type="Proteomes" id="UP000832011"/>
    </source>
</evidence>
<reference evidence="1 2" key="1">
    <citation type="journal article" date="2022" name="Res Sq">
        <title>Evolution of multicellular longitudinally dividing oral cavity symbionts (Neisseriaceae).</title>
        <authorList>
            <person name="Nyongesa S."/>
            <person name="Weber P."/>
            <person name="Bernet E."/>
            <person name="Pullido F."/>
            <person name="Nieckarz M."/>
            <person name="Delaby M."/>
            <person name="Nieves C."/>
            <person name="Viehboeck T."/>
            <person name="Krause N."/>
            <person name="Rivera-Millot A."/>
            <person name="Nakamura A."/>
            <person name="Vischer N."/>
            <person name="VanNieuwenhze M."/>
            <person name="Brun Y."/>
            <person name="Cava F."/>
            <person name="Bulgheresi S."/>
            <person name="Veyrier F."/>
        </authorList>
    </citation>
    <scope>NUCLEOTIDE SEQUENCE [LARGE SCALE GENOMIC DNA]</scope>
    <source>
        <strain evidence="1 2">SN4</strain>
    </source>
</reference>
<dbReference type="EMBL" id="CP091511">
    <property type="protein sequence ID" value="UOO89194.1"/>
    <property type="molecule type" value="Genomic_DNA"/>
</dbReference>
<organism evidence="1 2">
    <name type="scientific">Vitreoscilla massiliensis</name>
    <dbReference type="NCBI Taxonomy" id="1689272"/>
    <lineage>
        <taxon>Bacteria</taxon>
        <taxon>Pseudomonadati</taxon>
        <taxon>Pseudomonadota</taxon>
        <taxon>Betaproteobacteria</taxon>
        <taxon>Neisseriales</taxon>
        <taxon>Neisseriaceae</taxon>
        <taxon>Vitreoscilla</taxon>
    </lineage>
</organism>
<protein>
    <recommendedName>
        <fullName evidence="3">Lipoprotein</fullName>
    </recommendedName>
</protein>
<proteinExistence type="predicted"/>
<accession>A0ABY4E1S6</accession>
<evidence type="ECO:0008006" key="3">
    <source>
        <dbReference type="Google" id="ProtNLM"/>
    </source>
</evidence>
<sequence>MKPLLFSAILLLTSCSDSIHSAILGVKAENKTSAVIKSEVMAATAELPKDVILRGGEEHFYAVLDKDYKLQIGDRVKVDCEQLKDKSIGNVDLLYSEHCKLID</sequence>
<evidence type="ECO:0000313" key="1">
    <source>
        <dbReference type="EMBL" id="UOO89194.1"/>
    </source>
</evidence>